<sequence>MGKLSHSDRQWKAKWITDGEYVFKEKKISPVPMVFRKSFEISKKVVSAELYSTALGTYVFTINDIRVGEDYFTPGFTSYKYNLQYQKYDVTHLLREDNTILGTVSGGWAVGAFVYSRRNRLFADRQALLAELIITYEDGTKELVATDESWEVSTEGPLRYGDLYDGEEYDARISDESIKYHKAILETLRIAPSISKAIGVPVREHEKFEPISVNKVGDELIYDFGQNFAGIVHFSINGKEGQQIEIKHAEILKEDGSLNTDFLRSAKARILYTARDGQQEYAPNFTYMGFRYVSVSGIEEKEISIYARALYSDVKEIGSFTCSNEMINRLQENIKWGAKSNFVEIPTDCPQRDERMGWTGDIALFAATACFNFDMKDFLKKWLRDMRSEQLSTGGIPNTIPSNGFGFPTTMPPVAVDFWGDASVLVPWAVYQATGDKSVLSENYDMMKKYVKACKNWAGLFSFGKHRYIWHTPSTLHFGDWVAPDVPKMSQWQKRSKWTATASLANTAHLVSKVAEILGNPDDEVYFRNIYEKTSDAYTSIFTDGNGKLLEEFQTAYVLPIHFNMFNETAKKKAAENLAQLVKANDYKIGTGFPGTPYILFALADNGQKEAAFKMLMNTDCPSWLYEVKMGATTIWERWDGLDENGNCPIGDDGTDTMISYNHYASGAVGDFLYRRIAGIEPVVAGYRKFRIAPLVGGGLTFARGELNSPYGKIVSDWSISENRFIIKITVPEDTTCHLIMPDESEKFLSAGEYSFECNIYC</sequence>
<dbReference type="PIRSF" id="PIRSF010631">
    <property type="entry name" value="A-rhamnsds"/>
    <property type="match status" value="1"/>
</dbReference>
<dbReference type="Pfam" id="PF17389">
    <property type="entry name" value="Bac_rhamnosid6H"/>
    <property type="match status" value="1"/>
</dbReference>
<dbReference type="Gene3D" id="1.50.10.10">
    <property type="match status" value="1"/>
</dbReference>
<dbReference type="InterPro" id="IPR008902">
    <property type="entry name" value="Rhamnosid_concanavalin"/>
</dbReference>
<dbReference type="EMBL" id="FMWK01000007">
    <property type="protein sequence ID" value="SCZ79156.1"/>
    <property type="molecule type" value="Genomic_DNA"/>
</dbReference>
<dbReference type="InterPro" id="IPR016007">
    <property type="entry name" value="Alpha_rhamnosid"/>
</dbReference>
<evidence type="ECO:0000256" key="1">
    <source>
        <dbReference type="ARBA" id="ARBA00001445"/>
    </source>
</evidence>
<name>A0A1G5RYT2_PSEXY</name>
<evidence type="ECO:0000256" key="3">
    <source>
        <dbReference type="ARBA" id="ARBA00022801"/>
    </source>
</evidence>
<dbReference type="InterPro" id="IPR008928">
    <property type="entry name" value="6-hairpin_glycosidase_sf"/>
</dbReference>
<evidence type="ECO:0000256" key="2">
    <source>
        <dbReference type="ARBA" id="ARBA00012652"/>
    </source>
</evidence>
<dbReference type="PANTHER" id="PTHR33307:SF6">
    <property type="entry name" value="ALPHA-RHAMNOSIDASE (EUROFUNG)-RELATED"/>
    <property type="match status" value="1"/>
</dbReference>
<evidence type="ECO:0000313" key="9">
    <source>
        <dbReference type="Proteomes" id="UP000199428"/>
    </source>
</evidence>
<feature type="domain" description="Alpha-L-rhamnosidase six-hairpin glycosidase" evidence="6">
    <location>
        <begin position="316"/>
        <end position="677"/>
    </location>
</feature>
<dbReference type="RefSeq" id="WP_090162648.1">
    <property type="nucleotide sequence ID" value="NZ_FMWK01000007.1"/>
</dbReference>
<protein>
    <recommendedName>
        <fullName evidence="2">alpha-L-rhamnosidase</fullName>
        <ecNumber evidence="2">3.2.1.40</ecNumber>
    </recommendedName>
</protein>
<dbReference type="SUPFAM" id="SSF48208">
    <property type="entry name" value="Six-hairpin glycosidases"/>
    <property type="match status" value="1"/>
</dbReference>
<keyword evidence="3" id="KW-0378">Hydrolase</keyword>
<feature type="domain" description="Alpha-L-rhamnosidase concanavalin-like" evidence="4">
    <location>
        <begin position="218"/>
        <end position="301"/>
    </location>
</feature>
<dbReference type="InterPro" id="IPR013737">
    <property type="entry name" value="Bac_rhamnosid_N"/>
</dbReference>
<dbReference type="InterPro" id="IPR012341">
    <property type="entry name" value="6hp_glycosidase-like_sf"/>
</dbReference>
<dbReference type="GO" id="GO:0030596">
    <property type="term" value="F:alpha-L-rhamnosidase activity"/>
    <property type="evidence" value="ECO:0007669"/>
    <property type="project" value="UniProtKB-EC"/>
</dbReference>
<dbReference type="Gene3D" id="2.60.420.10">
    <property type="entry name" value="Maltose phosphorylase, domain 3"/>
    <property type="match status" value="1"/>
</dbReference>
<dbReference type="Pfam" id="PF08531">
    <property type="entry name" value="Bac_rhamnosid_N"/>
    <property type="match status" value="1"/>
</dbReference>
<dbReference type="Proteomes" id="UP000199428">
    <property type="component" value="Unassembled WGS sequence"/>
</dbReference>
<dbReference type="Pfam" id="PF17390">
    <property type="entry name" value="Bac_rhamnosid_C"/>
    <property type="match status" value="1"/>
</dbReference>
<dbReference type="Pfam" id="PF05592">
    <property type="entry name" value="Bac_rhamnosid"/>
    <property type="match status" value="1"/>
</dbReference>
<evidence type="ECO:0000259" key="5">
    <source>
        <dbReference type="Pfam" id="PF08531"/>
    </source>
</evidence>
<dbReference type="Gene3D" id="2.60.120.260">
    <property type="entry name" value="Galactose-binding domain-like"/>
    <property type="match status" value="2"/>
</dbReference>
<evidence type="ECO:0000259" key="4">
    <source>
        <dbReference type="Pfam" id="PF05592"/>
    </source>
</evidence>
<feature type="domain" description="Alpha-L-rhamnosidase C-terminal" evidence="7">
    <location>
        <begin position="679"/>
        <end position="747"/>
    </location>
</feature>
<evidence type="ECO:0000313" key="8">
    <source>
        <dbReference type="EMBL" id="SCZ79156.1"/>
    </source>
</evidence>
<gene>
    <name evidence="8" type="ORF">SAMN02910350_01641</name>
</gene>
<reference evidence="8 9" key="1">
    <citation type="submission" date="2016-10" db="EMBL/GenBank/DDBJ databases">
        <authorList>
            <person name="de Groot N.N."/>
        </authorList>
    </citation>
    <scope>NUCLEOTIDE SEQUENCE [LARGE SCALE GENOMIC DNA]</scope>
    <source>
        <strain evidence="8 9">DSM 10317</strain>
    </source>
</reference>
<dbReference type="InterPro" id="IPR035398">
    <property type="entry name" value="Bac_rhamnosid_C"/>
</dbReference>
<dbReference type="PANTHER" id="PTHR33307">
    <property type="entry name" value="ALPHA-RHAMNOSIDASE (EUROFUNG)"/>
    <property type="match status" value="1"/>
</dbReference>
<accession>A0A1G5RYT2</accession>
<evidence type="ECO:0000259" key="7">
    <source>
        <dbReference type="Pfam" id="PF17390"/>
    </source>
</evidence>
<comment type="catalytic activity">
    <reaction evidence="1">
        <text>Hydrolysis of terminal non-reducing alpha-L-rhamnose residues in alpha-L-rhamnosides.</text>
        <dbReference type="EC" id="3.2.1.40"/>
    </reaction>
</comment>
<organism evidence="8 9">
    <name type="scientific">Pseudobutyrivibrio xylanivorans</name>
    <dbReference type="NCBI Taxonomy" id="185007"/>
    <lineage>
        <taxon>Bacteria</taxon>
        <taxon>Bacillati</taxon>
        <taxon>Bacillota</taxon>
        <taxon>Clostridia</taxon>
        <taxon>Lachnospirales</taxon>
        <taxon>Lachnospiraceae</taxon>
        <taxon>Pseudobutyrivibrio</taxon>
    </lineage>
</organism>
<dbReference type="InterPro" id="IPR035396">
    <property type="entry name" value="Bac_rhamnosid6H"/>
</dbReference>
<feature type="domain" description="Bacterial alpha-L-rhamnosidase N-terminal" evidence="5">
    <location>
        <begin position="43"/>
        <end position="176"/>
    </location>
</feature>
<dbReference type="AlphaFoldDB" id="A0A1G5RYT2"/>
<proteinExistence type="predicted"/>
<dbReference type="EC" id="3.2.1.40" evidence="2"/>
<evidence type="ECO:0000259" key="6">
    <source>
        <dbReference type="Pfam" id="PF17389"/>
    </source>
</evidence>
<dbReference type="GO" id="GO:0005975">
    <property type="term" value="P:carbohydrate metabolic process"/>
    <property type="evidence" value="ECO:0007669"/>
    <property type="project" value="InterPro"/>
</dbReference>